<dbReference type="AlphaFoldDB" id="A0A285TMF4"/>
<dbReference type="InterPro" id="IPR050280">
    <property type="entry name" value="OMP_Chaperone_SurA"/>
</dbReference>
<feature type="chain" id="PRO_5013398130" evidence="3">
    <location>
        <begin position="26"/>
        <end position="305"/>
    </location>
</feature>
<sequence length="305" mass="33922">MTAKRWMLAGLAILVAATVSGGPLAAQTAIKVIVNNKPITTYDINQRASLLRLTGSRGGAKQATEELIDEVLKMQEAERAGIRVTKADVDEAYGQLASRVKLTPARLTQALNQSGVKADTMRQRIQAEIAWGQLLRARFQSEVRISESDVIAALRKQEDKSSDTSMEYRIQPIIFVVPAKTGASGKNQRRRDVDTFRSRFSSCNEAQTLASEFREVVVMPMVTRLETEVPAPLKEALDKTAVGKVTTAQDTSKGLEVYAVCDKREIASNAAARMEVEDELRNKEGEQMSRRYMRELRSRAIIDYR</sequence>
<keyword evidence="2" id="KW-0413">Isomerase</keyword>
<dbReference type="InterPro" id="IPR015391">
    <property type="entry name" value="SurA_N"/>
</dbReference>
<feature type="signal peptide" evidence="3">
    <location>
        <begin position="1"/>
        <end position="25"/>
    </location>
</feature>
<protein>
    <submittedName>
        <fullName evidence="5">Periplasmic chaperone for outer membrane proteins SurA</fullName>
    </submittedName>
</protein>
<evidence type="ECO:0000313" key="5">
    <source>
        <dbReference type="EMBL" id="SOC23912.1"/>
    </source>
</evidence>
<proteinExistence type="predicted"/>
<accession>A0A285TMF4</accession>
<dbReference type="STRING" id="538381.GCA_001696535_00580"/>
<evidence type="ECO:0000256" key="2">
    <source>
        <dbReference type="ARBA" id="ARBA00023110"/>
    </source>
</evidence>
<feature type="domain" description="SurA N-terminal" evidence="4">
    <location>
        <begin position="61"/>
        <end position="133"/>
    </location>
</feature>
<evidence type="ECO:0000313" key="6">
    <source>
        <dbReference type="Proteomes" id="UP000219331"/>
    </source>
</evidence>
<keyword evidence="1 3" id="KW-0732">Signal</keyword>
<keyword evidence="6" id="KW-1185">Reference proteome</keyword>
<dbReference type="PANTHER" id="PTHR47637">
    <property type="entry name" value="CHAPERONE SURA"/>
    <property type="match status" value="1"/>
</dbReference>
<evidence type="ECO:0000256" key="1">
    <source>
        <dbReference type="ARBA" id="ARBA00022729"/>
    </source>
</evidence>
<gene>
    <name evidence="5" type="ORF">SAMN05421512_113100</name>
</gene>
<dbReference type="RefSeq" id="WP_208980426.1">
    <property type="nucleotide sequence ID" value="NZ_JAJGNR010000008.1"/>
</dbReference>
<name>A0A285TMF4_9HYPH</name>
<organism evidence="5 6">
    <name type="scientific">Stappia indica</name>
    <dbReference type="NCBI Taxonomy" id="538381"/>
    <lineage>
        <taxon>Bacteria</taxon>
        <taxon>Pseudomonadati</taxon>
        <taxon>Pseudomonadota</taxon>
        <taxon>Alphaproteobacteria</taxon>
        <taxon>Hyphomicrobiales</taxon>
        <taxon>Stappiaceae</taxon>
        <taxon>Stappia</taxon>
    </lineage>
</organism>
<dbReference type="Proteomes" id="UP000219331">
    <property type="component" value="Unassembled WGS sequence"/>
</dbReference>
<dbReference type="PANTHER" id="PTHR47637:SF1">
    <property type="entry name" value="CHAPERONE SURA"/>
    <property type="match status" value="1"/>
</dbReference>
<dbReference type="GO" id="GO:0003755">
    <property type="term" value="F:peptidyl-prolyl cis-trans isomerase activity"/>
    <property type="evidence" value="ECO:0007669"/>
    <property type="project" value="UniProtKB-KW"/>
</dbReference>
<evidence type="ECO:0000259" key="4">
    <source>
        <dbReference type="Pfam" id="PF09312"/>
    </source>
</evidence>
<keyword evidence="2" id="KW-0697">Rotamase</keyword>
<dbReference type="EMBL" id="OBML01000013">
    <property type="protein sequence ID" value="SOC23912.1"/>
    <property type="molecule type" value="Genomic_DNA"/>
</dbReference>
<dbReference type="SUPFAM" id="SSF109998">
    <property type="entry name" value="Triger factor/SurA peptide-binding domain-like"/>
    <property type="match status" value="1"/>
</dbReference>
<evidence type="ECO:0000256" key="3">
    <source>
        <dbReference type="SAM" id="SignalP"/>
    </source>
</evidence>
<dbReference type="InterPro" id="IPR027304">
    <property type="entry name" value="Trigger_fact/SurA_dom_sf"/>
</dbReference>
<dbReference type="Gene3D" id="1.10.4030.10">
    <property type="entry name" value="Porin chaperone SurA, peptide-binding domain"/>
    <property type="match status" value="1"/>
</dbReference>
<dbReference type="Pfam" id="PF09312">
    <property type="entry name" value="SurA_N"/>
    <property type="match status" value="1"/>
</dbReference>
<reference evidence="5 6" key="1">
    <citation type="submission" date="2017-08" db="EMBL/GenBank/DDBJ databases">
        <authorList>
            <person name="de Groot N.N."/>
        </authorList>
    </citation>
    <scope>NUCLEOTIDE SEQUENCE [LARGE SCALE GENOMIC DNA]</scope>
    <source>
        <strain evidence="5 6">USBA 352</strain>
    </source>
</reference>